<protein>
    <submittedName>
        <fullName evidence="1">Uncharacterized protein</fullName>
    </submittedName>
</protein>
<dbReference type="AlphaFoldDB" id="A0A1G7HNU0"/>
<proteinExistence type="predicted"/>
<dbReference type="RefSeq" id="WP_092088440.1">
    <property type="nucleotide sequence ID" value="NZ_FMZW01000042.1"/>
</dbReference>
<sequence>MAGKGYLLVPEDQAEAKQVDLAAWMFRYETYGYNQSVHRNRFTGVVCAVAVEYWISSDPNLISRQ</sequence>
<gene>
    <name evidence="1" type="ORF">SAMN05216337_104277</name>
</gene>
<organism evidence="1 2">
    <name type="scientific">Bradyrhizobium brasilense</name>
    <dbReference type="NCBI Taxonomy" id="1419277"/>
    <lineage>
        <taxon>Bacteria</taxon>
        <taxon>Pseudomonadati</taxon>
        <taxon>Pseudomonadota</taxon>
        <taxon>Alphaproteobacteria</taxon>
        <taxon>Hyphomicrobiales</taxon>
        <taxon>Nitrobacteraceae</taxon>
        <taxon>Bradyrhizobium</taxon>
    </lineage>
</organism>
<accession>A0A1G7HNU0</accession>
<evidence type="ECO:0000313" key="2">
    <source>
        <dbReference type="Proteomes" id="UP000199245"/>
    </source>
</evidence>
<dbReference type="Proteomes" id="UP000199245">
    <property type="component" value="Unassembled WGS sequence"/>
</dbReference>
<reference evidence="1 2" key="1">
    <citation type="submission" date="2016-10" db="EMBL/GenBank/DDBJ databases">
        <authorList>
            <person name="de Groot N.N."/>
        </authorList>
    </citation>
    <scope>NUCLEOTIDE SEQUENCE [LARGE SCALE GENOMIC DNA]</scope>
    <source>
        <strain evidence="1 2">R5</strain>
    </source>
</reference>
<evidence type="ECO:0000313" key="1">
    <source>
        <dbReference type="EMBL" id="SDF02093.1"/>
    </source>
</evidence>
<dbReference type="EMBL" id="FMZW01000042">
    <property type="protein sequence ID" value="SDF02093.1"/>
    <property type="molecule type" value="Genomic_DNA"/>
</dbReference>
<name>A0A1G7HNU0_9BRAD</name>